<dbReference type="GO" id="GO:0007186">
    <property type="term" value="P:G protein-coupled receptor signaling pathway"/>
    <property type="evidence" value="ECO:0007669"/>
    <property type="project" value="InterPro"/>
</dbReference>
<reference evidence="10 11" key="1">
    <citation type="submission" date="2019-01" db="EMBL/GenBank/DDBJ databases">
        <authorList>
            <person name="Sayadi A."/>
        </authorList>
    </citation>
    <scope>NUCLEOTIDE SEQUENCE [LARGE SCALE GENOMIC DNA]</scope>
</reference>
<accession>A0A653D7S4</accession>
<evidence type="ECO:0000256" key="3">
    <source>
        <dbReference type="ARBA" id="ARBA00022989"/>
    </source>
</evidence>
<dbReference type="Pfam" id="PF21892">
    <property type="entry name" value="TMEM145_N"/>
    <property type="match status" value="2"/>
</dbReference>
<feature type="signal peptide" evidence="7">
    <location>
        <begin position="1"/>
        <end position="19"/>
    </location>
</feature>
<name>A0A653D7S4_CALMS</name>
<keyword evidence="2 6" id="KW-0812">Transmembrane</keyword>
<feature type="transmembrane region" description="Helical" evidence="6">
    <location>
        <begin position="467"/>
        <end position="489"/>
    </location>
</feature>
<feature type="domain" description="GPR180-like N-terminal" evidence="9">
    <location>
        <begin position="228"/>
        <end position="266"/>
    </location>
</feature>
<keyword evidence="7" id="KW-0732">Signal</keyword>
<evidence type="ECO:0000259" key="8">
    <source>
        <dbReference type="Pfam" id="PF10192"/>
    </source>
</evidence>
<keyword evidence="4 6" id="KW-0472">Membrane</keyword>
<feature type="transmembrane region" description="Helical" evidence="6">
    <location>
        <begin position="327"/>
        <end position="347"/>
    </location>
</feature>
<dbReference type="GO" id="GO:0016020">
    <property type="term" value="C:membrane"/>
    <property type="evidence" value="ECO:0007669"/>
    <property type="project" value="UniProtKB-SubCell"/>
</dbReference>
<evidence type="ECO:0000256" key="6">
    <source>
        <dbReference type="SAM" id="Phobius"/>
    </source>
</evidence>
<dbReference type="Pfam" id="PF10192">
    <property type="entry name" value="GPR180-TMEM145_TM"/>
    <property type="match status" value="1"/>
</dbReference>
<feature type="domain" description="GPR180-like N-terminal" evidence="9">
    <location>
        <begin position="22"/>
        <end position="118"/>
    </location>
</feature>
<dbReference type="GO" id="GO:0019236">
    <property type="term" value="P:response to pheromone"/>
    <property type="evidence" value="ECO:0007669"/>
    <property type="project" value="InterPro"/>
</dbReference>
<protein>
    <submittedName>
        <fullName evidence="10">Uncharacterized protein</fullName>
    </submittedName>
</protein>
<feature type="transmembrane region" description="Helical" evidence="6">
    <location>
        <begin position="362"/>
        <end position="382"/>
    </location>
</feature>
<evidence type="ECO:0000256" key="2">
    <source>
        <dbReference type="ARBA" id="ARBA00022692"/>
    </source>
</evidence>
<dbReference type="OrthoDB" id="205745at2759"/>
<feature type="transmembrane region" description="Helical" evidence="6">
    <location>
        <begin position="501"/>
        <end position="520"/>
    </location>
</feature>
<comment type="subcellular location">
    <subcellularLocation>
        <location evidence="1">Membrane</location>
        <topology evidence="1">Multi-pass membrane protein</topology>
    </subcellularLocation>
</comment>
<gene>
    <name evidence="10" type="ORF">CALMAC_LOCUS15186</name>
</gene>
<evidence type="ECO:0000256" key="4">
    <source>
        <dbReference type="ARBA" id="ARBA00023136"/>
    </source>
</evidence>
<feature type="transmembrane region" description="Helical" evidence="6">
    <location>
        <begin position="394"/>
        <end position="417"/>
    </location>
</feature>
<evidence type="ECO:0000259" key="9">
    <source>
        <dbReference type="Pfam" id="PF21892"/>
    </source>
</evidence>
<dbReference type="AlphaFoldDB" id="A0A653D7S4"/>
<dbReference type="Proteomes" id="UP000410492">
    <property type="component" value="Unassembled WGS sequence"/>
</dbReference>
<evidence type="ECO:0000256" key="5">
    <source>
        <dbReference type="ARBA" id="ARBA00023180"/>
    </source>
</evidence>
<evidence type="ECO:0000256" key="7">
    <source>
        <dbReference type="SAM" id="SignalP"/>
    </source>
</evidence>
<proteinExistence type="predicted"/>
<evidence type="ECO:0000313" key="10">
    <source>
        <dbReference type="EMBL" id="VEN56239.1"/>
    </source>
</evidence>
<organism evidence="10 11">
    <name type="scientific">Callosobruchus maculatus</name>
    <name type="common">Southern cowpea weevil</name>
    <name type="synonym">Pulse bruchid</name>
    <dbReference type="NCBI Taxonomy" id="64391"/>
    <lineage>
        <taxon>Eukaryota</taxon>
        <taxon>Metazoa</taxon>
        <taxon>Ecdysozoa</taxon>
        <taxon>Arthropoda</taxon>
        <taxon>Hexapoda</taxon>
        <taxon>Insecta</taxon>
        <taxon>Pterygota</taxon>
        <taxon>Neoptera</taxon>
        <taxon>Endopterygota</taxon>
        <taxon>Coleoptera</taxon>
        <taxon>Polyphaga</taxon>
        <taxon>Cucujiformia</taxon>
        <taxon>Chrysomeloidea</taxon>
        <taxon>Chrysomelidae</taxon>
        <taxon>Bruchinae</taxon>
        <taxon>Bruchini</taxon>
        <taxon>Callosobruchus</taxon>
    </lineage>
</organism>
<dbReference type="EMBL" id="CAACVG010010629">
    <property type="protein sequence ID" value="VEN56239.1"/>
    <property type="molecule type" value="Genomic_DNA"/>
</dbReference>
<dbReference type="PANTHER" id="PTHR23252">
    <property type="entry name" value="INTIMAL THICKNESS RECEPTOR-RELATED"/>
    <property type="match status" value="1"/>
</dbReference>
<feature type="transmembrane region" description="Helical" evidence="6">
    <location>
        <begin position="288"/>
        <end position="315"/>
    </location>
</feature>
<dbReference type="InterPro" id="IPR019336">
    <property type="entry name" value="GPR180/TMEM145_TM"/>
</dbReference>
<feature type="transmembrane region" description="Helical" evidence="6">
    <location>
        <begin position="437"/>
        <end position="455"/>
    </location>
</feature>
<evidence type="ECO:0000313" key="11">
    <source>
        <dbReference type="Proteomes" id="UP000410492"/>
    </source>
</evidence>
<keyword evidence="5" id="KW-0325">Glycoprotein</keyword>
<dbReference type="PANTHER" id="PTHR23252:SF24">
    <property type="entry name" value="TRANSMEMBRANE PROTEIN 145"/>
    <property type="match status" value="1"/>
</dbReference>
<keyword evidence="3 6" id="KW-1133">Transmembrane helix</keyword>
<keyword evidence="11" id="KW-1185">Reference proteome</keyword>
<sequence>MLFIYVLLFFSYMFYSVDSKYVEGILRTRDNWAFLARFCFLSQEGQFEYEIEYNEDQGDINLLLYYDTEDQWPAVYKSNKSCQQKESVLSREQNQIINLTTWSFAEREQSGCFFLHQTEPKTTSTAIISVPTLPTTKIKGERTNIPTWSFPDENDTTTEPSYYNDDSNYTTTVSYNTTEYDENNTATMENFNTTDNPFVEVFETQQTSFIDSKVPIKKRYVRSYWYVRSGRTVHCHNARRFRSSRRRWWFIAVSNCNSTTGINIRYRILMTNGGPGDFWHEHFSADEFYILPVLVAFTIAYSFLMLAIVICSVELKSRQLLHTTYKIFVLSVILQLFGILFVTSYYLKLAISGLEPTKIKRLGLMLMGGSETTFLLLLLLLAKGYTVTRGRLPLAASVKLTIFMCLYIVTYVTIFIYEAKVFDPGEVLYLYESPAGYGLITLRVMAWCMFIYSTIFTLKHYPEKCNFYYPFNLFGTIWFNAGPAFILSANTYIDKWVRESIVWAVLLLIAYGGHLMFLILTTPSVANKNFPYHVRTTQIGIMEVTGGCNSIEQFSHHMYEPTTTIREQTVIIPLTKRTEEIFEGMCTQRAFSKNSQNGINQKLEEPPAKDTTIENVLTWSLAKKIPATELPVLQRNDTESLGSENSLTPEHSNSLAILSRGSSFRQTLNGMRNQIDDYVKEVPIELFTVSKMVVMTNNNATKPQAEQ</sequence>
<evidence type="ECO:0000256" key="1">
    <source>
        <dbReference type="ARBA" id="ARBA00004141"/>
    </source>
</evidence>
<feature type="chain" id="PRO_5024826202" evidence="7">
    <location>
        <begin position="20"/>
        <end position="707"/>
    </location>
</feature>
<dbReference type="InterPro" id="IPR053880">
    <property type="entry name" value="GPR180-like_N"/>
</dbReference>
<dbReference type="InterPro" id="IPR047831">
    <property type="entry name" value="GPR180/TMEM145"/>
</dbReference>
<feature type="domain" description="GPR180/TMEM145 transmembrane" evidence="8">
    <location>
        <begin position="303"/>
        <end position="511"/>
    </location>
</feature>